<dbReference type="RefSeq" id="WP_153129434.1">
    <property type="nucleotide sequence ID" value="NZ_VZCW01000375.1"/>
</dbReference>
<dbReference type="AlphaFoldDB" id="A0AA90ZPC4"/>
<proteinExistence type="predicted"/>
<dbReference type="EMBL" id="VZCW01000375">
    <property type="protein sequence ID" value="MQN14043.1"/>
    <property type="molecule type" value="Genomic_DNA"/>
</dbReference>
<name>A0AA90ZPC4_9BACT</name>
<protein>
    <submittedName>
        <fullName evidence="1">Uncharacterized protein</fullName>
    </submittedName>
</protein>
<reference evidence="2" key="1">
    <citation type="submission" date="2019-09" db="EMBL/GenBank/DDBJ databases">
        <title>Distinct polysaccharide growth profiles of human intestinal Prevotella copri isolates.</title>
        <authorList>
            <person name="Fehlner-Peach H."/>
            <person name="Magnabosco C."/>
            <person name="Raghavan V."/>
            <person name="Scher J.U."/>
            <person name="Tett A."/>
            <person name="Cox L.M."/>
            <person name="Gottsegen C."/>
            <person name="Watters A."/>
            <person name="Wiltshire- Gordon J.D."/>
            <person name="Segata N."/>
            <person name="Bonneau R."/>
            <person name="Littman D.R."/>
        </authorList>
    </citation>
    <scope>NUCLEOTIDE SEQUENCE [LARGE SCALE GENOMIC DNA]</scope>
    <source>
        <strain evidence="2">iAQ1179</strain>
    </source>
</reference>
<organism evidence="1 2">
    <name type="scientific">Segatella copri</name>
    <dbReference type="NCBI Taxonomy" id="165179"/>
    <lineage>
        <taxon>Bacteria</taxon>
        <taxon>Pseudomonadati</taxon>
        <taxon>Bacteroidota</taxon>
        <taxon>Bacteroidia</taxon>
        <taxon>Bacteroidales</taxon>
        <taxon>Prevotellaceae</taxon>
        <taxon>Segatella</taxon>
    </lineage>
</organism>
<accession>A0AA90ZPC4</accession>
<evidence type="ECO:0000313" key="2">
    <source>
        <dbReference type="Proteomes" id="UP000442105"/>
    </source>
</evidence>
<gene>
    <name evidence="1" type="ORF">F7D95_14860</name>
</gene>
<evidence type="ECO:0000313" key="1">
    <source>
        <dbReference type="EMBL" id="MQN14043.1"/>
    </source>
</evidence>
<comment type="caution">
    <text evidence="1">The sequence shown here is derived from an EMBL/GenBank/DDBJ whole genome shotgun (WGS) entry which is preliminary data.</text>
</comment>
<sequence>MTEQDLEKAIKLKEDLDYDRHLLKFALNPSVELNVILCSRERNGDTFIANRVLGDEGIKEIKGKILAIIKDKIHNLESQIENL</sequence>
<dbReference type="Proteomes" id="UP000442105">
    <property type="component" value="Unassembled WGS sequence"/>
</dbReference>